<dbReference type="Proteomes" id="UP000250915">
    <property type="component" value="Unassembled WGS sequence"/>
</dbReference>
<accession>A0A329LTZ8</accession>
<dbReference type="InterPro" id="IPR048868">
    <property type="entry name" value="OGG-like_put"/>
</dbReference>
<dbReference type="EMBL" id="QMEV01000020">
    <property type="protein sequence ID" value="RAV11204.1"/>
    <property type="molecule type" value="Genomic_DNA"/>
</dbReference>
<organism evidence="1 2">
    <name type="scientific">Mycobacterium colombiense</name>
    <dbReference type="NCBI Taxonomy" id="339268"/>
    <lineage>
        <taxon>Bacteria</taxon>
        <taxon>Bacillati</taxon>
        <taxon>Actinomycetota</taxon>
        <taxon>Actinomycetes</taxon>
        <taxon>Mycobacteriales</taxon>
        <taxon>Mycobacteriaceae</taxon>
        <taxon>Mycobacterium</taxon>
        <taxon>Mycobacterium avium complex (MAC)</taxon>
    </lineage>
</organism>
<name>A0A329LTZ8_9MYCO</name>
<dbReference type="Pfam" id="PF21790">
    <property type="entry name" value="OGG"/>
    <property type="match status" value="1"/>
</dbReference>
<proteinExistence type="predicted"/>
<gene>
    <name evidence="1" type="ORF">DQP57_12085</name>
</gene>
<evidence type="ECO:0000313" key="2">
    <source>
        <dbReference type="Proteomes" id="UP000250915"/>
    </source>
</evidence>
<protein>
    <submittedName>
        <fullName evidence="1">Uncharacterized protein</fullName>
    </submittedName>
</protein>
<evidence type="ECO:0000313" key="1">
    <source>
        <dbReference type="EMBL" id="RAV11204.1"/>
    </source>
</evidence>
<reference evidence="1 2" key="1">
    <citation type="submission" date="2018-06" db="EMBL/GenBank/DDBJ databases">
        <title>NTM in soil in Japan.</title>
        <authorList>
            <person name="Ohya K."/>
        </authorList>
    </citation>
    <scope>NUCLEOTIDE SEQUENCE [LARGE SCALE GENOMIC DNA]</scope>
    <source>
        <strain evidence="1 2">GF28</strain>
    </source>
</reference>
<dbReference type="AlphaFoldDB" id="A0A329LTZ8"/>
<dbReference type="RefSeq" id="WP_112633203.1">
    <property type="nucleotide sequence ID" value="NZ_QMEV01000020.1"/>
</dbReference>
<comment type="caution">
    <text evidence="1">The sequence shown here is derived from an EMBL/GenBank/DDBJ whole genome shotgun (WGS) entry which is preliminary data.</text>
</comment>
<sequence length="208" mass="23727">MGREDLFARAAKARESGDDEDFIDLFWHILAWGVVGNFRNASQIVQKVIDEGPAHLLAALRRAAESSYLGDIEAGYRAFIDNRISRFNYAFFSKFLYFTGSRLSRDARCLIFDDRVASALLAITGESYVPGGRRPWNAYAKYCRDVHGWSNRYGVEADEIEWRLYKLGQLIGFRANWLAAEVSLYREGLTPVTFDSIVERVAHRRSAP</sequence>
<dbReference type="OrthoDB" id="4077754at2"/>